<keyword evidence="2" id="KW-0812">Transmembrane</keyword>
<feature type="transmembrane region" description="Helical" evidence="2">
    <location>
        <begin position="82"/>
        <end position="105"/>
    </location>
</feature>
<keyword evidence="2" id="KW-0472">Membrane</keyword>
<dbReference type="PROSITE" id="PS50848">
    <property type="entry name" value="START"/>
    <property type="match status" value="1"/>
</dbReference>
<organism evidence="4 5">
    <name type="scientific">Cyclospora cayetanensis</name>
    <dbReference type="NCBI Taxonomy" id="88456"/>
    <lineage>
        <taxon>Eukaryota</taxon>
        <taxon>Sar</taxon>
        <taxon>Alveolata</taxon>
        <taxon>Apicomplexa</taxon>
        <taxon>Conoidasida</taxon>
        <taxon>Coccidia</taxon>
        <taxon>Eucoccidiorida</taxon>
        <taxon>Eimeriorina</taxon>
        <taxon>Eimeriidae</taxon>
        <taxon>Cyclospora</taxon>
    </lineage>
</organism>
<dbReference type="PANTHER" id="PTHR19308:SF39">
    <property type="entry name" value="PHOSPHATIDYLCHOLINE TRANSFER PROTEIN"/>
    <property type="match status" value="1"/>
</dbReference>
<gene>
    <name evidence="4" type="ORF">cyc_07319</name>
</gene>
<feature type="transmembrane region" description="Helical" evidence="2">
    <location>
        <begin position="54"/>
        <end position="75"/>
    </location>
</feature>
<dbReference type="InterPro" id="IPR051213">
    <property type="entry name" value="START_lipid_transfer"/>
</dbReference>
<accession>A0A1D3CTQ8</accession>
<dbReference type="VEuPathDB" id="ToxoDB:cyc_07319"/>
<dbReference type="GO" id="GO:0005737">
    <property type="term" value="C:cytoplasm"/>
    <property type="evidence" value="ECO:0007669"/>
    <property type="project" value="UniProtKB-ARBA"/>
</dbReference>
<evidence type="ECO:0000259" key="3">
    <source>
        <dbReference type="PROSITE" id="PS50848"/>
    </source>
</evidence>
<evidence type="ECO:0000256" key="1">
    <source>
        <dbReference type="SAM" id="MobiDB-lite"/>
    </source>
</evidence>
<feature type="compositionally biased region" description="Gly residues" evidence="1">
    <location>
        <begin position="545"/>
        <end position="557"/>
    </location>
</feature>
<feature type="region of interest" description="Disordered" evidence="1">
    <location>
        <begin position="427"/>
        <end position="450"/>
    </location>
</feature>
<feature type="region of interest" description="Disordered" evidence="1">
    <location>
        <begin position="538"/>
        <end position="572"/>
    </location>
</feature>
<keyword evidence="5" id="KW-1185">Reference proteome</keyword>
<reference evidence="4 5" key="1">
    <citation type="journal article" date="2016" name="BMC Genomics">
        <title>Comparative genomics reveals Cyclospora cayetanensis possesses coccidia-like metabolism and invasion components but unique surface antigens.</title>
        <authorList>
            <person name="Liu S."/>
            <person name="Wang L."/>
            <person name="Zheng H."/>
            <person name="Xu Z."/>
            <person name="Roellig D.M."/>
            <person name="Li N."/>
            <person name="Frace M.A."/>
            <person name="Tang K."/>
            <person name="Arrowood M.J."/>
            <person name="Moss D.M."/>
            <person name="Zhang L."/>
            <person name="Feng Y."/>
            <person name="Xiao L."/>
        </authorList>
    </citation>
    <scope>NUCLEOTIDE SEQUENCE [LARGE SCALE GENOMIC DNA]</scope>
    <source>
        <strain evidence="4 5">CHN_HEN01</strain>
    </source>
</reference>
<evidence type="ECO:0000256" key="2">
    <source>
        <dbReference type="SAM" id="Phobius"/>
    </source>
</evidence>
<dbReference type="InParanoid" id="A0A1D3CTQ8"/>
<keyword evidence="2" id="KW-1133">Transmembrane helix</keyword>
<dbReference type="SUPFAM" id="SSF55961">
    <property type="entry name" value="Bet v1-like"/>
    <property type="match status" value="1"/>
</dbReference>
<dbReference type="PANTHER" id="PTHR19308">
    <property type="entry name" value="PHOSPHATIDYLCHOLINE TRANSFER PROTEIN"/>
    <property type="match status" value="1"/>
</dbReference>
<dbReference type="InterPro" id="IPR002913">
    <property type="entry name" value="START_lipid-bd_dom"/>
</dbReference>
<protein>
    <recommendedName>
        <fullName evidence="3">START domain-containing protein</fullName>
    </recommendedName>
</protein>
<comment type="caution">
    <text evidence="4">The sequence shown here is derived from an EMBL/GenBank/DDBJ whole genome shotgun (WGS) entry which is preliminary data.</text>
</comment>
<dbReference type="AlphaFoldDB" id="A0A1D3CTQ8"/>
<proteinExistence type="predicted"/>
<dbReference type="InterPro" id="IPR023393">
    <property type="entry name" value="START-like_dom_sf"/>
</dbReference>
<sequence length="776" mass="81775">MGSRVKFCQVKWTREGGKLRAETFGAERIYVFQRAGDTNGIVAGDVVKGGASGVVVAVVTAGAAAVVIAGGVAVVTAGAVAVVIAGAVAVVIAGAVAVVIAGGVADLAGGVAVVTAGAVAVVIAGAVAGGAVRAAAEGSGFLLRYRAFTPRDSSRREAGGGEERSLRLRDSWHGLYDSRISKKYNTRKKAVVQFLRTSDGSSPACMRSRTVCEEKRQAAHAASNLHSVPLIQELPHQKQPIISDALLLDLLHRAEELKEGPPEAPPGGWEILAKSQECTAYRRLRQGGTDYEYAVKGHIRDVSAAAYITTLNALPFRLSWDSTGSCKGVPSEVYPIGGSEYEEIIYWRVGLPWPAQDRDFVFARRLRGYKSRKSDGRSNHVHALVCGQVQAEVPEMPPVRDAVRVHTFEAAFIAFPSNDIVAAPLDGEESLSGGAGSERHAPLTDGMGAPSGGNPEKAGVIYVAFHYDKSNSPVPSWLRSYIVAHSLPATMGALRSTALRLVDATGRVKLPGALRGPGGAPLSKQQLKLLEEQYLIHSPQWKGPPGEGRSAGEGGAGDASTVLSPEGNGWRHDLDEQVPIQKHTQQQQHRGAPSCTATGDSGAVLGAVTAAAADLKQLLLQDGRRTKKHAACAAQPLVVPVALGGPHELSLCPPPPIRAAELAELQGLVWEPPWLPPKGFAWRSSAAARSAFLWVLRLRGPPWLLSPCACILRNTQTVSSSLPRIPEKQNPFGGASQAAPCPASVAVGLPCGHVLLRRTASTGAFTTLPYNPNKRR</sequence>
<dbReference type="GO" id="GO:0008289">
    <property type="term" value="F:lipid binding"/>
    <property type="evidence" value="ECO:0007669"/>
    <property type="project" value="InterPro"/>
</dbReference>
<dbReference type="VEuPathDB" id="ToxoDB:LOC34623311"/>
<evidence type="ECO:0000313" key="4">
    <source>
        <dbReference type="EMBL" id="OEH74571.1"/>
    </source>
</evidence>
<dbReference type="EMBL" id="JROU02002004">
    <property type="protein sequence ID" value="OEH74571.1"/>
    <property type="molecule type" value="Genomic_DNA"/>
</dbReference>
<evidence type="ECO:0000313" key="5">
    <source>
        <dbReference type="Proteomes" id="UP000095192"/>
    </source>
</evidence>
<name>A0A1D3CTQ8_9EIME</name>
<feature type="transmembrane region" description="Helical" evidence="2">
    <location>
        <begin position="111"/>
        <end position="136"/>
    </location>
</feature>
<dbReference type="Proteomes" id="UP000095192">
    <property type="component" value="Unassembled WGS sequence"/>
</dbReference>
<feature type="domain" description="START" evidence="3">
    <location>
        <begin position="268"/>
        <end position="503"/>
    </location>
</feature>
<dbReference type="Gene3D" id="3.30.530.20">
    <property type="match status" value="1"/>
</dbReference>